<keyword evidence="1" id="KW-0479">Metal-binding</keyword>
<organism evidence="6 7">
    <name type="scientific">Mycena sanguinolenta</name>
    <dbReference type="NCBI Taxonomy" id="230812"/>
    <lineage>
        <taxon>Eukaryota</taxon>
        <taxon>Fungi</taxon>
        <taxon>Dikarya</taxon>
        <taxon>Basidiomycota</taxon>
        <taxon>Agaricomycotina</taxon>
        <taxon>Agaricomycetes</taxon>
        <taxon>Agaricomycetidae</taxon>
        <taxon>Agaricales</taxon>
        <taxon>Marasmiineae</taxon>
        <taxon>Mycenaceae</taxon>
        <taxon>Mycena</taxon>
    </lineage>
</organism>
<comment type="caution">
    <text evidence="6">The sequence shown here is derived from an EMBL/GenBank/DDBJ whole genome shotgun (WGS) entry which is preliminary data.</text>
</comment>
<accession>A0A8H7CJY4</accession>
<dbReference type="Proteomes" id="UP000623467">
    <property type="component" value="Unassembled WGS sequence"/>
</dbReference>
<dbReference type="EMBL" id="JACAZH010000032">
    <property type="protein sequence ID" value="KAF7338742.1"/>
    <property type="molecule type" value="Genomic_DNA"/>
</dbReference>
<name>A0A8H7CJY4_9AGAR</name>
<dbReference type="PANTHER" id="PTHR46920">
    <property type="match status" value="1"/>
</dbReference>
<reference evidence="6" key="1">
    <citation type="submission" date="2020-05" db="EMBL/GenBank/DDBJ databases">
        <title>Mycena genomes resolve the evolution of fungal bioluminescence.</title>
        <authorList>
            <person name="Tsai I.J."/>
        </authorList>
    </citation>
    <scope>NUCLEOTIDE SEQUENCE</scope>
    <source>
        <strain evidence="6">160909Yilan</strain>
    </source>
</reference>
<evidence type="ECO:0000259" key="5">
    <source>
        <dbReference type="PROSITE" id="PS50865"/>
    </source>
</evidence>
<dbReference type="OrthoDB" id="2931494at2759"/>
<keyword evidence="7" id="KW-1185">Reference proteome</keyword>
<feature type="domain" description="MYND-type" evidence="5">
    <location>
        <begin position="315"/>
        <end position="355"/>
    </location>
</feature>
<keyword evidence="2 4" id="KW-0863">Zinc-finger</keyword>
<dbReference type="Pfam" id="PF01753">
    <property type="entry name" value="zf-MYND"/>
    <property type="match status" value="1"/>
</dbReference>
<sequence>MDDPRAYYEPRAHLYGVNIPKDFSLPALSSVRADATRSREMRKRPKDYEDIAVMFPPGSPANKEPHPVHLKLALIFSEGLPSLFCFSYYAREDDVPEDIVDDCIWALSLHISIMEECSETVLRAAGYVKEHDKCELVKYYTLANARWKIVSHLLHCNRAEEAAPIAKTIVEVEYSHGDERWLQNPIPFFVYGKALVLTRSDDHEAARMLRRALLGLESGNRTVDHSHSASAILELVQTRTWLARALRNIGLDDEAKSHEQWLISWFRKNPHLMMDKDLRRLLLPAGPVLEGLGGETWFETRKKTTKTAERSVKACRTCRAREPLVTLSRCNNCKYIYYCSKECQRADWKHHKVLCREMVAEQEKVERLSLTDPVGAKRAADWSVWRKLPQFDTLVHALGLHRDPGRGKTHIVFRAVEYVPTATKIKHKFRVVSCGVFRIKDVLRDIELIMGLDHGEGQEYVDSLLHEPAAPYVRVPHIDLTFGDGIQAWLGNGE</sequence>
<evidence type="ECO:0000313" key="7">
    <source>
        <dbReference type="Proteomes" id="UP000623467"/>
    </source>
</evidence>
<evidence type="ECO:0000256" key="1">
    <source>
        <dbReference type="ARBA" id="ARBA00022723"/>
    </source>
</evidence>
<dbReference type="AlphaFoldDB" id="A0A8H7CJY4"/>
<dbReference type="InterPro" id="IPR002893">
    <property type="entry name" value="Znf_MYND"/>
</dbReference>
<evidence type="ECO:0000256" key="3">
    <source>
        <dbReference type="ARBA" id="ARBA00022833"/>
    </source>
</evidence>
<dbReference type="PROSITE" id="PS01360">
    <property type="entry name" value="ZF_MYND_1"/>
    <property type="match status" value="1"/>
</dbReference>
<evidence type="ECO:0000256" key="2">
    <source>
        <dbReference type="ARBA" id="ARBA00022771"/>
    </source>
</evidence>
<dbReference type="PANTHER" id="PTHR46920:SF1">
    <property type="entry name" value="PROTEIN MSS51 HOMOLOG, MITOCHONDRIAL-RELATED"/>
    <property type="match status" value="1"/>
</dbReference>
<evidence type="ECO:0000256" key="4">
    <source>
        <dbReference type="PROSITE-ProRule" id="PRU00134"/>
    </source>
</evidence>
<protein>
    <submittedName>
        <fullName evidence="6">MYND-type domain-containing protein</fullName>
    </submittedName>
</protein>
<dbReference type="PROSITE" id="PS50865">
    <property type="entry name" value="ZF_MYND_2"/>
    <property type="match status" value="1"/>
</dbReference>
<gene>
    <name evidence="6" type="ORF">MSAN_02196600</name>
</gene>
<proteinExistence type="predicted"/>
<dbReference type="SUPFAM" id="SSF144232">
    <property type="entry name" value="HIT/MYND zinc finger-like"/>
    <property type="match status" value="1"/>
</dbReference>
<dbReference type="GO" id="GO:0008270">
    <property type="term" value="F:zinc ion binding"/>
    <property type="evidence" value="ECO:0007669"/>
    <property type="project" value="UniProtKB-KW"/>
</dbReference>
<dbReference type="InterPro" id="IPR052839">
    <property type="entry name" value="Mito_gene_expr_regulator"/>
</dbReference>
<keyword evidence="3" id="KW-0862">Zinc</keyword>
<dbReference type="Gene3D" id="6.10.140.2220">
    <property type="match status" value="1"/>
</dbReference>
<evidence type="ECO:0000313" key="6">
    <source>
        <dbReference type="EMBL" id="KAF7338742.1"/>
    </source>
</evidence>